<sequence length="113" mass="12726">MLDASLSRDRLLSTEERNEFVVISFPLIIRNIDKAIEMIGGQQNLNTTHFHGRPLELRHNPNNPYSNALISERRSVEKMSASSGKILAVVKVRRKKSDPNIVKAEILGPVSFC</sequence>
<evidence type="ECO:0000313" key="3">
    <source>
        <dbReference type="Proteomes" id="UP000267096"/>
    </source>
</evidence>
<dbReference type="Proteomes" id="UP000267096">
    <property type="component" value="Unassembled WGS sequence"/>
</dbReference>
<dbReference type="InterPro" id="IPR042536">
    <property type="entry name" value="TFIIIC_tauA_Sfc1"/>
</dbReference>
<dbReference type="InterPro" id="IPR040454">
    <property type="entry name" value="TF_IIIC_Tfc1/Sfc1"/>
</dbReference>
<evidence type="ECO:0000313" key="2">
    <source>
        <dbReference type="EMBL" id="VDK27066.1"/>
    </source>
</evidence>
<evidence type="ECO:0000313" key="4">
    <source>
        <dbReference type="WBParaSite" id="ASIM_0000668601-mRNA-1"/>
    </source>
</evidence>
<dbReference type="GO" id="GO:0006384">
    <property type="term" value="P:transcription initiation at RNA polymerase III promoter"/>
    <property type="evidence" value="ECO:0007669"/>
    <property type="project" value="InterPro"/>
</dbReference>
<reference evidence="2 3" key="2">
    <citation type="submission" date="2018-11" db="EMBL/GenBank/DDBJ databases">
        <authorList>
            <consortium name="Pathogen Informatics"/>
        </authorList>
    </citation>
    <scope>NUCLEOTIDE SEQUENCE [LARGE SCALE GENOMIC DNA]</scope>
</reference>
<keyword evidence="3" id="KW-1185">Reference proteome</keyword>
<dbReference type="PANTHER" id="PTHR13230:SF5">
    <property type="entry name" value="GENERAL TRANSCRIPTION FACTOR 3C POLYPEPTIDE 5"/>
    <property type="match status" value="1"/>
</dbReference>
<dbReference type="GO" id="GO:0000127">
    <property type="term" value="C:transcription factor TFIIIC complex"/>
    <property type="evidence" value="ECO:0007669"/>
    <property type="project" value="InterPro"/>
</dbReference>
<proteinExistence type="predicted"/>
<protein>
    <submittedName>
        <fullName evidence="4">Tau95_N domain-containing protein</fullName>
    </submittedName>
</protein>
<dbReference type="GO" id="GO:0001003">
    <property type="term" value="F:RNA polymerase III type 2 promoter sequence-specific DNA binding"/>
    <property type="evidence" value="ECO:0007669"/>
    <property type="project" value="TreeGrafter"/>
</dbReference>
<feature type="domain" description="Transcription factor IIIC subunit Tfc1/Sfc1 triple barrel" evidence="1">
    <location>
        <begin position="22"/>
        <end position="98"/>
    </location>
</feature>
<dbReference type="WBParaSite" id="ASIM_0000668601-mRNA-1">
    <property type="protein sequence ID" value="ASIM_0000668601-mRNA-1"/>
    <property type="gene ID" value="ASIM_0000668601"/>
</dbReference>
<dbReference type="InterPro" id="IPR041499">
    <property type="entry name" value="Tfc1/Sfc1_N"/>
</dbReference>
<organism evidence="4">
    <name type="scientific">Anisakis simplex</name>
    <name type="common">Herring worm</name>
    <dbReference type="NCBI Taxonomy" id="6269"/>
    <lineage>
        <taxon>Eukaryota</taxon>
        <taxon>Metazoa</taxon>
        <taxon>Ecdysozoa</taxon>
        <taxon>Nematoda</taxon>
        <taxon>Chromadorea</taxon>
        <taxon>Rhabditida</taxon>
        <taxon>Spirurina</taxon>
        <taxon>Ascaridomorpha</taxon>
        <taxon>Ascaridoidea</taxon>
        <taxon>Anisakidae</taxon>
        <taxon>Anisakis</taxon>
        <taxon>Anisakis simplex complex</taxon>
    </lineage>
</organism>
<dbReference type="EMBL" id="UYRR01014051">
    <property type="protein sequence ID" value="VDK27066.1"/>
    <property type="molecule type" value="Genomic_DNA"/>
</dbReference>
<gene>
    <name evidence="2" type="ORF">ASIM_LOCUS6461</name>
</gene>
<reference evidence="4" key="1">
    <citation type="submission" date="2017-02" db="UniProtKB">
        <authorList>
            <consortium name="WormBaseParasite"/>
        </authorList>
    </citation>
    <scope>IDENTIFICATION</scope>
</reference>
<dbReference type="Gene3D" id="3.30.200.160">
    <property type="entry name" value="TFIIIC, subcomplex tauA, subunit Sfc1, barrel domain"/>
    <property type="match status" value="1"/>
</dbReference>
<dbReference type="PANTHER" id="PTHR13230">
    <property type="entry name" value="GENERAL TRANSCRIPTION FACTOR IIIC, POLYPEPTIDE 5"/>
    <property type="match status" value="1"/>
</dbReference>
<dbReference type="OrthoDB" id="5598268at2759"/>
<name>A0A0M3JGD1_ANISI</name>
<accession>A0A0M3JGD1</accession>
<dbReference type="AlphaFoldDB" id="A0A0M3JGD1"/>
<dbReference type="GO" id="GO:0001002">
    <property type="term" value="F:RNA polymerase III type 1 promoter sequence-specific DNA binding"/>
    <property type="evidence" value="ECO:0007669"/>
    <property type="project" value="TreeGrafter"/>
</dbReference>
<dbReference type="Pfam" id="PF17682">
    <property type="entry name" value="Tau95_N"/>
    <property type="match status" value="1"/>
</dbReference>
<evidence type="ECO:0000259" key="1">
    <source>
        <dbReference type="Pfam" id="PF17682"/>
    </source>
</evidence>